<dbReference type="Gramene" id="KVH99796">
    <property type="protein sequence ID" value="KVH99796"/>
    <property type="gene ID" value="Ccrd_021974"/>
</dbReference>
<accession>A0A103XZM8</accession>
<feature type="non-terminal residue" evidence="2">
    <location>
        <position position="323"/>
    </location>
</feature>
<keyword evidence="3" id="KW-1185">Reference proteome</keyword>
<name>A0A103XZM8_CYNCS</name>
<dbReference type="EMBL" id="LEKV01003413">
    <property type="protein sequence ID" value="KVH99796.1"/>
    <property type="molecule type" value="Genomic_DNA"/>
</dbReference>
<protein>
    <submittedName>
        <fullName evidence="2">Armadillo-like helical</fullName>
    </submittedName>
</protein>
<proteinExistence type="predicted"/>
<feature type="region of interest" description="Disordered" evidence="1">
    <location>
        <begin position="1"/>
        <end position="30"/>
    </location>
</feature>
<dbReference type="SUPFAM" id="SSF48371">
    <property type="entry name" value="ARM repeat"/>
    <property type="match status" value="1"/>
</dbReference>
<sequence length="323" mass="35340">MATGDVKNTEHTPNPSISMAENHSPPLKRTHSYLLHDDNHVKLSLEVVVSGGLSYSDGDDDVHAVSAFVMAAGKLWNTISEEGTLKLVFITKASPPQRNLVVQNNEAIPTILSLLKSSTSTLERPSLPILFNLSLNPNLKLTFADIETIQNLNDVILYHGSLESRKLAASLICSLAMLDKNKAAVSRPDGPVTRHLLSSLTELVHFHGNCTLAVRSVENVDCEDLSGNALVILELLFRFNEGLKALTNTPSIVSKMFDVLKSRCMLNNEGAAESEECLRDALGLPDLMFVLAELSVRGSIRVREKASLLLRKLEANESYSEDN</sequence>
<comment type="caution">
    <text evidence="2">The sequence shown here is derived from an EMBL/GenBank/DDBJ whole genome shotgun (WGS) entry which is preliminary data.</text>
</comment>
<dbReference type="Gene3D" id="1.25.10.10">
    <property type="entry name" value="Leucine-rich Repeat Variant"/>
    <property type="match status" value="1"/>
</dbReference>
<feature type="compositionally biased region" description="Polar residues" evidence="1">
    <location>
        <begin position="11"/>
        <end position="21"/>
    </location>
</feature>
<evidence type="ECO:0000313" key="2">
    <source>
        <dbReference type="EMBL" id="KVH99796.1"/>
    </source>
</evidence>
<dbReference type="AlphaFoldDB" id="A0A103XZM8"/>
<evidence type="ECO:0000313" key="3">
    <source>
        <dbReference type="Proteomes" id="UP000243975"/>
    </source>
</evidence>
<dbReference type="Proteomes" id="UP000243975">
    <property type="component" value="Unassembled WGS sequence"/>
</dbReference>
<dbReference type="InterPro" id="IPR011989">
    <property type="entry name" value="ARM-like"/>
</dbReference>
<organism evidence="2 3">
    <name type="scientific">Cynara cardunculus var. scolymus</name>
    <name type="common">Globe artichoke</name>
    <name type="synonym">Cynara scolymus</name>
    <dbReference type="NCBI Taxonomy" id="59895"/>
    <lineage>
        <taxon>Eukaryota</taxon>
        <taxon>Viridiplantae</taxon>
        <taxon>Streptophyta</taxon>
        <taxon>Embryophyta</taxon>
        <taxon>Tracheophyta</taxon>
        <taxon>Spermatophyta</taxon>
        <taxon>Magnoliopsida</taxon>
        <taxon>eudicotyledons</taxon>
        <taxon>Gunneridae</taxon>
        <taxon>Pentapetalae</taxon>
        <taxon>asterids</taxon>
        <taxon>campanulids</taxon>
        <taxon>Asterales</taxon>
        <taxon>Asteraceae</taxon>
        <taxon>Carduoideae</taxon>
        <taxon>Cardueae</taxon>
        <taxon>Carduinae</taxon>
        <taxon>Cynara</taxon>
    </lineage>
</organism>
<dbReference type="InterPro" id="IPR016024">
    <property type="entry name" value="ARM-type_fold"/>
</dbReference>
<reference evidence="2 3" key="1">
    <citation type="journal article" date="2016" name="Sci. Rep.">
        <title>The genome sequence of the outbreeding globe artichoke constructed de novo incorporating a phase-aware low-pass sequencing strategy of F1 progeny.</title>
        <authorList>
            <person name="Scaglione D."/>
            <person name="Reyes-Chin-Wo S."/>
            <person name="Acquadro A."/>
            <person name="Froenicke L."/>
            <person name="Portis E."/>
            <person name="Beitel C."/>
            <person name="Tirone M."/>
            <person name="Mauro R."/>
            <person name="Lo Monaco A."/>
            <person name="Mauromicale G."/>
            <person name="Faccioli P."/>
            <person name="Cattivelli L."/>
            <person name="Rieseberg L."/>
            <person name="Michelmore R."/>
            <person name="Lanteri S."/>
        </authorList>
    </citation>
    <scope>NUCLEOTIDE SEQUENCE [LARGE SCALE GENOMIC DNA]</scope>
    <source>
        <strain evidence="2">2C</strain>
    </source>
</reference>
<dbReference type="STRING" id="59895.A0A103XZM8"/>
<evidence type="ECO:0000256" key="1">
    <source>
        <dbReference type="SAM" id="MobiDB-lite"/>
    </source>
</evidence>
<gene>
    <name evidence="2" type="ORF">Ccrd_021974</name>
</gene>